<dbReference type="Proteomes" id="UP001165962">
    <property type="component" value="Unassembled WGS sequence"/>
</dbReference>
<name>A0ABX0JBL7_9BACL</name>
<proteinExistence type="predicted"/>
<dbReference type="RefSeq" id="WP_166153845.1">
    <property type="nucleotide sequence ID" value="NZ_JAAOIW010000012.1"/>
</dbReference>
<keyword evidence="2" id="KW-1185">Reference proteome</keyword>
<comment type="caution">
    <text evidence="1">The sequence shown here is derived from an EMBL/GenBank/DDBJ whole genome shotgun (WGS) entry which is preliminary data.</text>
</comment>
<dbReference type="EMBL" id="JAAOIW010000012">
    <property type="protein sequence ID" value="NHN33542.1"/>
    <property type="molecule type" value="Genomic_DNA"/>
</dbReference>
<evidence type="ECO:0000313" key="2">
    <source>
        <dbReference type="Proteomes" id="UP001165962"/>
    </source>
</evidence>
<sequence>MTQSLDNIVDVTVTVSPLSIANSAFNLGLIVGDATVISAADRVKLYSSTEAMIAEGWAGTEDEYLAAQVYFSQTPRPSKVAIGRWDTTGSETAAAAVTACRVKNSDWYAVYVCTVLKANILAIAAVVEAATPLSVYFFDTQDADVLTATAGNVLLTLKTATRHRSWGQYSTTDHAAVAAMGVAMGSNTGLANSAYTLAYKTEVGIQPETLTTTQYDNILGANGNVYTSFGASYNLLVQGKMADGISFDEVLNLDVLTNDIQTAVINALRSGPKIPQTEGGVSLLVSAITDPCNNALNRGVIGPGTWKAAPILGLKTGDTLSTGYMILAESTASQSQADRDARIAPPIYVAIKLAGAIEHVVIGIIANR</sequence>
<dbReference type="InterPro" id="IPR021808">
    <property type="entry name" value="DUF3383"/>
</dbReference>
<gene>
    <name evidence="1" type="ORF">G9U52_27375</name>
</gene>
<reference evidence="1" key="1">
    <citation type="submission" date="2020-03" db="EMBL/GenBank/DDBJ databases">
        <title>Draft sequencing of Paenibacilllus sp. S3N08.</title>
        <authorList>
            <person name="Kim D.-U."/>
        </authorList>
    </citation>
    <scope>NUCLEOTIDE SEQUENCE</scope>
    <source>
        <strain evidence="1">S3N08</strain>
    </source>
</reference>
<organism evidence="1 2">
    <name type="scientific">Paenibacillus agricola</name>
    <dbReference type="NCBI Taxonomy" id="2716264"/>
    <lineage>
        <taxon>Bacteria</taxon>
        <taxon>Bacillati</taxon>
        <taxon>Bacillota</taxon>
        <taxon>Bacilli</taxon>
        <taxon>Bacillales</taxon>
        <taxon>Paenibacillaceae</taxon>
        <taxon>Paenibacillus</taxon>
    </lineage>
</organism>
<evidence type="ECO:0000313" key="1">
    <source>
        <dbReference type="EMBL" id="NHN33542.1"/>
    </source>
</evidence>
<protein>
    <submittedName>
        <fullName evidence="1">DUF3383 domain-containing protein</fullName>
    </submittedName>
</protein>
<dbReference type="Pfam" id="PF11863">
    <property type="entry name" value="DUF3383"/>
    <property type="match status" value="1"/>
</dbReference>
<accession>A0ABX0JBL7</accession>